<protein>
    <submittedName>
        <fullName evidence="1">Uncharacterized protein</fullName>
    </submittedName>
</protein>
<keyword evidence="2" id="KW-1185">Reference proteome</keyword>
<name>A0A9D3ZIC2_9ROSI</name>
<gene>
    <name evidence="1" type="ORF">J1N35_040425</name>
</gene>
<comment type="caution">
    <text evidence="1">The sequence shown here is derived from an EMBL/GenBank/DDBJ whole genome shotgun (WGS) entry which is preliminary data.</text>
</comment>
<dbReference type="EMBL" id="JAIQCV010000012">
    <property type="protein sequence ID" value="KAH1038682.1"/>
    <property type="molecule type" value="Genomic_DNA"/>
</dbReference>
<proteinExistence type="predicted"/>
<evidence type="ECO:0000313" key="1">
    <source>
        <dbReference type="EMBL" id="KAH1038682.1"/>
    </source>
</evidence>
<dbReference type="OrthoDB" id="10410271at2759"/>
<dbReference type="Proteomes" id="UP000828251">
    <property type="component" value="Unassembled WGS sequence"/>
</dbReference>
<dbReference type="AlphaFoldDB" id="A0A9D3ZIC2"/>
<evidence type="ECO:0000313" key="2">
    <source>
        <dbReference type="Proteomes" id="UP000828251"/>
    </source>
</evidence>
<sequence length="153" mass="17443">MLTEGTNNGRESLMWFFKQQGLPHINTILHGQAIIDLHRSSNIAKATKDKALAIVGKWKASKKKAREDAKFWQDKAKKYKTKRDTTQVVEASDLGMRKAILGIQLPHRPIYMYDLNLNPFKCITSYEEKNIGFNISNPDGPSGMSYHSQHPAW</sequence>
<accession>A0A9D3ZIC2</accession>
<organism evidence="1 2">
    <name type="scientific">Gossypium stocksii</name>
    <dbReference type="NCBI Taxonomy" id="47602"/>
    <lineage>
        <taxon>Eukaryota</taxon>
        <taxon>Viridiplantae</taxon>
        <taxon>Streptophyta</taxon>
        <taxon>Embryophyta</taxon>
        <taxon>Tracheophyta</taxon>
        <taxon>Spermatophyta</taxon>
        <taxon>Magnoliopsida</taxon>
        <taxon>eudicotyledons</taxon>
        <taxon>Gunneridae</taxon>
        <taxon>Pentapetalae</taxon>
        <taxon>rosids</taxon>
        <taxon>malvids</taxon>
        <taxon>Malvales</taxon>
        <taxon>Malvaceae</taxon>
        <taxon>Malvoideae</taxon>
        <taxon>Gossypium</taxon>
    </lineage>
</organism>
<reference evidence="1 2" key="1">
    <citation type="journal article" date="2021" name="Plant Biotechnol. J.">
        <title>Multi-omics assisted identification of the key and species-specific regulatory components of drought-tolerant mechanisms in Gossypium stocksii.</title>
        <authorList>
            <person name="Yu D."/>
            <person name="Ke L."/>
            <person name="Zhang D."/>
            <person name="Wu Y."/>
            <person name="Sun Y."/>
            <person name="Mei J."/>
            <person name="Sun J."/>
            <person name="Sun Y."/>
        </authorList>
    </citation>
    <scope>NUCLEOTIDE SEQUENCE [LARGE SCALE GENOMIC DNA]</scope>
    <source>
        <strain evidence="2">cv. E1</strain>
        <tissue evidence="1">Leaf</tissue>
    </source>
</reference>